<organism evidence="4">
    <name type="scientific">hydrothermal vent metagenome</name>
    <dbReference type="NCBI Taxonomy" id="652676"/>
    <lineage>
        <taxon>unclassified sequences</taxon>
        <taxon>metagenomes</taxon>
        <taxon>ecological metagenomes</taxon>
    </lineage>
</organism>
<dbReference type="Pfam" id="PF03453">
    <property type="entry name" value="MoeA_N"/>
    <property type="match status" value="1"/>
</dbReference>
<dbReference type="InterPro" id="IPR036135">
    <property type="entry name" value="MoeA_linker/N_sf"/>
</dbReference>
<dbReference type="UniPathway" id="UPA00344"/>
<dbReference type="SUPFAM" id="SSF63867">
    <property type="entry name" value="MoeA C-terminal domain-like"/>
    <property type="match status" value="1"/>
</dbReference>
<dbReference type="NCBIfam" id="TIGR00177">
    <property type="entry name" value="molyb_syn"/>
    <property type="match status" value="1"/>
</dbReference>
<dbReference type="PANTHER" id="PTHR10192:SF5">
    <property type="entry name" value="GEPHYRIN"/>
    <property type="match status" value="1"/>
</dbReference>
<comment type="pathway">
    <text evidence="1">Cofactor biosynthesis; molybdopterin biosynthesis.</text>
</comment>
<dbReference type="GO" id="GO:0061599">
    <property type="term" value="F:molybdopterin molybdotransferase activity"/>
    <property type="evidence" value="ECO:0007669"/>
    <property type="project" value="TreeGrafter"/>
</dbReference>
<reference evidence="4" key="1">
    <citation type="submission" date="2016-10" db="EMBL/GenBank/DDBJ databases">
        <authorList>
            <person name="de Groot N.N."/>
        </authorList>
    </citation>
    <scope>NUCLEOTIDE SEQUENCE</scope>
</reference>
<dbReference type="GO" id="GO:0005829">
    <property type="term" value="C:cytosol"/>
    <property type="evidence" value="ECO:0007669"/>
    <property type="project" value="TreeGrafter"/>
</dbReference>
<dbReference type="AlphaFoldDB" id="A0A1W1BQA6"/>
<dbReference type="Pfam" id="PF03454">
    <property type="entry name" value="MoeA_C"/>
    <property type="match status" value="1"/>
</dbReference>
<evidence type="ECO:0000256" key="2">
    <source>
        <dbReference type="ARBA" id="ARBA00023150"/>
    </source>
</evidence>
<dbReference type="SMART" id="SM00852">
    <property type="entry name" value="MoCF_biosynth"/>
    <property type="match status" value="1"/>
</dbReference>
<gene>
    <name evidence="4" type="ORF">MNB_SM-6-1407</name>
</gene>
<keyword evidence="2" id="KW-0501">Molybdenum cofactor biosynthesis</keyword>
<dbReference type="CDD" id="cd00887">
    <property type="entry name" value="MoeA"/>
    <property type="match status" value="1"/>
</dbReference>
<evidence type="ECO:0000259" key="3">
    <source>
        <dbReference type="SMART" id="SM00852"/>
    </source>
</evidence>
<dbReference type="NCBIfam" id="NF045515">
    <property type="entry name" value="Glp_gephyrin"/>
    <property type="match status" value="1"/>
</dbReference>
<dbReference type="InterPro" id="IPR038987">
    <property type="entry name" value="MoeA-like"/>
</dbReference>
<dbReference type="SUPFAM" id="SSF53218">
    <property type="entry name" value="Molybdenum cofactor biosynthesis proteins"/>
    <property type="match status" value="1"/>
</dbReference>
<proteinExistence type="predicted"/>
<dbReference type="SUPFAM" id="SSF63882">
    <property type="entry name" value="MoeA N-terminal region -like"/>
    <property type="match status" value="1"/>
</dbReference>
<dbReference type="Pfam" id="PF00994">
    <property type="entry name" value="MoCF_biosynth"/>
    <property type="match status" value="1"/>
</dbReference>
<accession>A0A1W1BQA6</accession>
<dbReference type="InterPro" id="IPR036425">
    <property type="entry name" value="MoaB/Mog-like_dom_sf"/>
</dbReference>
<sequence>MAVTIEKALELIYTSTKVKSLKIIPIEEAAGYILAQDIIATHNLPPYDNSAMDGYAVKVENSGECVKRVECTLFAGDDYKMELQHNEAIKIMTGARIPLGTQCIVPVEDAKECEQGVQLPQNLTMSKHIRLAGEDIKKGALLLQRGDRLDAHQITLLASQGISHIKVYKKPRIALFASGNELKMHFEQITDYQLYNTNTPTLIARAQELDCEVEFIGTAHDTLDDIHAHIKSALDCDIIITSGGVSVGDADFTKEAFGAFGYEILFDKVAIKPGKPTTVGKIEDKMVLNLPGNPLAAALNFEIFGRAIIYAMSGATAKFINPIKAKMKNDLALRAGRRTVIPGYFDGEFFSACKKYAPGMISPLAKSNAFIITDESSSHIAKGTAVKIISTKYNFCSNKFQPLTHSEDL</sequence>
<dbReference type="InterPro" id="IPR005110">
    <property type="entry name" value="MoeA_linker/N"/>
</dbReference>
<evidence type="ECO:0000256" key="1">
    <source>
        <dbReference type="ARBA" id="ARBA00005046"/>
    </source>
</evidence>
<feature type="domain" description="MoaB/Mog" evidence="3">
    <location>
        <begin position="174"/>
        <end position="311"/>
    </location>
</feature>
<name>A0A1W1BQA6_9ZZZZ</name>
<dbReference type="Gene3D" id="2.170.190.11">
    <property type="entry name" value="Molybdopterin biosynthesis moea protein, domain 3"/>
    <property type="match status" value="1"/>
</dbReference>
<dbReference type="InterPro" id="IPR005111">
    <property type="entry name" value="MoeA_C_domain_IV"/>
</dbReference>
<protein>
    <submittedName>
        <fullName evidence="4">Molybdopterin biosynthesis protein MoeA</fullName>
    </submittedName>
</protein>
<dbReference type="GO" id="GO:0006777">
    <property type="term" value="P:Mo-molybdopterin cofactor biosynthetic process"/>
    <property type="evidence" value="ECO:0007669"/>
    <property type="project" value="UniProtKB-KW"/>
</dbReference>
<dbReference type="Gene3D" id="3.40.980.10">
    <property type="entry name" value="MoaB/Mog-like domain"/>
    <property type="match status" value="1"/>
</dbReference>
<dbReference type="InterPro" id="IPR036688">
    <property type="entry name" value="MoeA_C_domain_IV_sf"/>
</dbReference>
<dbReference type="Gene3D" id="2.40.340.10">
    <property type="entry name" value="MoeA, C-terminal, domain IV"/>
    <property type="match status" value="1"/>
</dbReference>
<dbReference type="Gene3D" id="3.90.105.10">
    <property type="entry name" value="Molybdopterin biosynthesis moea protein, domain 2"/>
    <property type="match status" value="1"/>
</dbReference>
<dbReference type="EMBL" id="FPHK01000017">
    <property type="protein sequence ID" value="SFV55661.1"/>
    <property type="molecule type" value="Genomic_DNA"/>
</dbReference>
<dbReference type="PANTHER" id="PTHR10192">
    <property type="entry name" value="MOLYBDOPTERIN BIOSYNTHESIS PROTEIN"/>
    <property type="match status" value="1"/>
</dbReference>
<dbReference type="InterPro" id="IPR001453">
    <property type="entry name" value="MoaB/Mog_dom"/>
</dbReference>
<evidence type="ECO:0000313" key="4">
    <source>
        <dbReference type="EMBL" id="SFV55661.1"/>
    </source>
</evidence>